<dbReference type="InterPro" id="IPR019734">
    <property type="entry name" value="TPR_rpt"/>
</dbReference>
<dbReference type="InterPro" id="IPR011990">
    <property type="entry name" value="TPR-like_helical_dom_sf"/>
</dbReference>
<dbReference type="SUPFAM" id="SSF48452">
    <property type="entry name" value="TPR-like"/>
    <property type="match status" value="2"/>
</dbReference>
<dbReference type="InterPro" id="IPR000157">
    <property type="entry name" value="TIR_dom"/>
</dbReference>
<keyword evidence="4" id="KW-1185">Reference proteome</keyword>
<feature type="domain" description="TIR" evidence="2">
    <location>
        <begin position="18"/>
        <end position="124"/>
    </location>
</feature>
<dbReference type="Gene3D" id="3.40.50.10140">
    <property type="entry name" value="Toll/interleukin-1 receptor homology (TIR) domain"/>
    <property type="match status" value="1"/>
</dbReference>
<name>A0ABU8S3K4_9SPHN</name>
<dbReference type="SUPFAM" id="SSF52200">
    <property type="entry name" value="Toll/Interleukin receptor TIR domain"/>
    <property type="match status" value="1"/>
</dbReference>
<sequence length="645" mass="68996">MDEQAANTGGDPHQYAHVFLSYSREDQKTAKAVITMLEKRGYKVWWDGLIPGGERFGKVTTRALDNARAVMVLWSKVSVESHWVHDEATRGRDSGRLVPLSIDGSHPPLGFGQFQFIDISKEGVREDGPQMQRALAALAALYGEQAHVLPQARSGSGISRRTLIAGSAAVAVIAGGAAGWRFMRGGAPGNSLAVLPFDNLSGDPAQQYLPDGLAAELRSRFARNPLLTVVGQMSSNEFRGKTGDAKGIAAQLGVAHLLTGNVRVAPGEVRIAVELVEAATGFAKWTQTYQHPAGNILRLQEEIAAAVDAALTPQLSAGSHKESVKRSGGTTVAAAYDAYLRGKLLFENPVDEASDMAALAEFTRAATLDPAYAAAHAARARTMGVIAVASHDLAQRHKLVAEAESEARRAIELAAEYPEGHVALAYATLFGKLDVIGAELAHEAAMRYGAGNPEVLSRYALYYARRRQPDKALPAINKAAMLEPLDPALFKSKSQVHYASGDWDAAIAAGRKALEINPKVSSTHGNIGNALLQQNKVAEAAAEFVLEKNVTLALPGKAIVALRQGDQGAAKAAYDQLVTETGKATLYQQAQILSQWGKREEALTALEGAYAERDPGLLLTLSDPFLRPLETEARFKTLLGKLHFV</sequence>
<evidence type="ECO:0000313" key="3">
    <source>
        <dbReference type="EMBL" id="MEJ6008444.1"/>
    </source>
</evidence>
<proteinExistence type="predicted"/>
<evidence type="ECO:0000259" key="2">
    <source>
        <dbReference type="Pfam" id="PF13676"/>
    </source>
</evidence>
<dbReference type="SMART" id="SM00028">
    <property type="entry name" value="TPR"/>
    <property type="match status" value="2"/>
</dbReference>
<dbReference type="RefSeq" id="WP_339963990.1">
    <property type="nucleotide sequence ID" value="NZ_JBBHJY010000001.1"/>
</dbReference>
<comment type="caution">
    <text evidence="3">The sequence shown here is derived from an EMBL/GenBank/DDBJ whole genome shotgun (WGS) entry which is preliminary data.</text>
</comment>
<organism evidence="3 4">
    <name type="scientific">Novosphingobium aquae</name>
    <dbReference type="NCBI Taxonomy" id="3133435"/>
    <lineage>
        <taxon>Bacteria</taxon>
        <taxon>Pseudomonadati</taxon>
        <taxon>Pseudomonadota</taxon>
        <taxon>Alphaproteobacteria</taxon>
        <taxon>Sphingomonadales</taxon>
        <taxon>Sphingomonadaceae</taxon>
        <taxon>Novosphingobium</taxon>
    </lineage>
</organism>
<dbReference type="PROSITE" id="PS50005">
    <property type="entry name" value="TPR"/>
    <property type="match status" value="1"/>
</dbReference>
<protein>
    <submittedName>
        <fullName evidence="3">TIR domain-containing protein</fullName>
    </submittedName>
</protein>
<dbReference type="Pfam" id="PF13676">
    <property type="entry name" value="TIR_2"/>
    <property type="match status" value="1"/>
</dbReference>
<dbReference type="InterPro" id="IPR035897">
    <property type="entry name" value="Toll_tir_struct_dom_sf"/>
</dbReference>
<dbReference type="Proteomes" id="UP001379235">
    <property type="component" value="Unassembled WGS sequence"/>
</dbReference>
<keyword evidence="1" id="KW-0802">TPR repeat</keyword>
<accession>A0ABU8S3K4</accession>
<gene>
    <name evidence="3" type="ORF">WG900_00775</name>
</gene>
<evidence type="ECO:0000313" key="4">
    <source>
        <dbReference type="Proteomes" id="UP001379235"/>
    </source>
</evidence>
<dbReference type="Gene3D" id="1.25.40.10">
    <property type="entry name" value="Tetratricopeptide repeat domain"/>
    <property type="match status" value="1"/>
</dbReference>
<dbReference type="EMBL" id="JBBHJY010000001">
    <property type="protein sequence ID" value="MEJ6008444.1"/>
    <property type="molecule type" value="Genomic_DNA"/>
</dbReference>
<reference evidence="3 4" key="1">
    <citation type="submission" date="2024-03" db="EMBL/GenBank/DDBJ databases">
        <authorList>
            <person name="Jo J.-H."/>
        </authorList>
    </citation>
    <scope>NUCLEOTIDE SEQUENCE [LARGE SCALE GENOMIC DNA]</scope>
    <source>
        <strain evidence="3 4">AS3R-12</strain>
    </source>
</reference>
<feature type="repeat" description="TPR" evidence="1">
    <location>
        <begin position="487"/>
        <end position="520"/>
    </location>
</feature>
<evidence type="ECO:0000256" key="1">
    <source>
        <dbReference type="PROSITE-ProRule" id="PRU00339"/>
    </source>
</evidence>